<proteinExistence type="predicted"/>
<dbReference type="InterPro" id="IPR029068">
    <property type="entry name" value="Glyas_Bleomycin-R_OHBP_Dase"/>
</dbReference>
<dbReference type="PANTHER" id="PTHR39175:SF1">
    <property type="entry name" value="FAMILY PROTEIN, PUTATIVE (AFU_ORTHOLOGUE AFUA_3G15060)-RELATED"/>
    <property type="match status" value="1"/>
</dbReference>
<comment type="caution">
    <text evidence="2">The sequence shown here is derived from an EMBL/GenBank/DDBJ whole genome shotgun (WGS) entry which is preliminary data.</text>
</comment>
<name>A0A316THQ2_9ACTN</name>
<dbReference type="Proteomes" id="UP000245507">
    <property type="component" value="Unassembled WGS sequence"/>
</dbReference>
<protein>
    <submittedName>
        <fullName evidence="2">Glyoxalase</fullName>
    </submittedName>
</protein>
<keyword evidence="3" id="KW-1185">Reference proteome</keyword>
<dbReference type="PANTHER" id="PTHR39175">
    <property type="entry name" value="FAMILY PROTEIN, PUTATIVE (AFU_ORTHOLOGUE AFUA_3G15060)-RELATED"/>
    <property type="match status" value="1"/>
</dbReference>
<dbReference type="SUPFAM" id="SSF54593">
    <property type="entry name" value="Glyoxalase/Bleomycin resistance protein/Dihydroxybiphenyl dioxygenase"/>
    <property type="match status" value="1"/>
</dbReference>
<evidence type="ECO:0000259" key="1">
    <source>
        <dbReference type="PROSITE" id="PS51819"/>
    </source>
</evidence>
<dbReference type="EMBL" id="QGDD01000002">
    <property type="protein sequence ID" value="PWN03940.1"/>
    <property type="molecule type" value="Genomic_DNA"/>
</dbReference>
<dbReference type="OrthoDB" id="9813630at2"/>
<accession>A0A316THQ2</accession>
<feature type="domain" description="VOC" evidence="1">
    <location>
        <begin position="4"/>
        <end position="119"/>
    </location>
</feature>
<dbReference type="Pfam" id="PF00903">
    <property type="entry name" value="Glyoxalase"/>
    <property type="match status" value="1"/>
</dbReference>
<organism evidence="2 3">
    <name type="scientific">Nocardioides silvaticus</name>
    <dbReference type="NCBI Taxonomy" id="2201891"/>
    <lineage>
        <taxon>Bacteria</taxon>
        <taxon>Bacillati</taxon>
        <taxon>Actinomycetota</taxon>
        <taxon>Actinomycetes</taxon>
        <taxon>Propionibacteriales</taxon>
        <taxon>Nocardioidaceae</taxon>
        <taxon>Nocardioides</taxon>
    </lineage>
</organism>
<dbReference type="InterPro" id="IPR037523">
    <property type="entry name" value="VOC_core"/>
</dbReference>
<evidence type="ECO:0000313" key="3">
    <source>
        <dbReference type="Proteomes" id="UP000245507"/>
    </source>
</evidence>
<reference evidence="2 3" key="1">
    <citation type="submission" date="2018-05" db="EMBL/GenBank/DDBJ databases">
        <title>Nocardioides silvaticus genome.</title>
        <authorList>
            <person name="Li C."/>
            <person name="Wang G."/>
        </authorList>
    </citation>
    <scope>NUCLEOTIDE SEQUENCE [LARGE SCALE GENOMIC DNA]</scope>
    <source>
        <strain evidence="2 3">CCTCC AB 2018079</strain>
    </source>
</reference>
<sequence>MITGYDHVQVTIPRDGEDVARTFYGELLAMAEIPKPPALAARGGCWFQSGSAVIHLGVEEPFAPARKAHPAFLVEDLDALQTQLADAGHECTRADGEIPGVVRFHTFDPFGNRIEFQQA</sequence>
<evidence type="ECO:0000313" key="2">
    <source>
        <dbReference type="EMBL" id="PWN03940.1"/>
    </source>
</evidence>
<dbReference type="PROSITE" id="PS51819">
    <property type="entry name" value="VOC"/>
    <property type="match status" value="1"/>
</dbReference>
<dbReference type="RefSeq" id="WP_109693028.1">
    <property type="nucleotide sequence ID" value="NZ_QGDD01000002.1"/>
</dbReference>
<dbReference type="InterPro" id="IPR004360">
    <property type="entry name" value="Glyas_Fos-R_dOase_dom"/>
</dbReference>
<dbReference type="AlphaFoldDB" id="A0A316THQ2"/>
<dbReference type="Gene3D" id="3.10.180.10">
    <property type="entry name" value="2,3-Dihydroxybiphenyl 1,2-Dioxygenase, domain 1"/>
    <property type="match status" value="1"/>
</dbReference>
<gene>
    <name evidence="2" type="ORF">DJ010_07780</name>
</gene>